<feature type="domain" description="TIR" evidence="2">
    <location>
        <begin position="18"/>
        <end position="123"/>
    </location>
</feature>
<organism evidence="3 4">
    <name type="scientific">Candidatus Methylumidiphilus alinenensis</name>
    <dbReference type="NCBI Taxonomy" id="2202197"/>
    <lineage>
        <taxon>Bacteria</taxon>
        <taxon>Pseudomonadati</taxon>
        <taxon>Pseudomonadota</taxon>
        <taxon>Gammaproteobacteria</taxon>
        <taxon>Methylococcales</taxon>
        <taxon>Candidatus Methylumidiphilus</taxon>
    </lineage>
</organism>
<protein>
    <recommendedName>
        <fullName evidence="2">TIR domain-containing protein</fullName>
    </recommendedName>
</protein>
<dbReference type="InterPro" id="IPR035897">
    <property type="entry name" value="Toll_tir_struct_dom_sf"/>
</dbReference>
<proteinExistence type="predicted"/>
<dbReference type="EMBL" id="QJPH01000542">
    <property type="protein sequence ID" value="PZN70805.1"/>
    <property type="molecule type" value="Genomic_DNA"/>
</dbReference>
<dbReference type="SUPFAM" id="SSF52200">
    <property type="entry name" value="Toll/Interleukin receptor TIR domain"/>
    <property type="match status" value="1"/>
</dbReference>
<sequence length="558" mass="61903">MSGPNSLPKYKDCEYSLFISYAHDDDDSQNNWVTNLGNAIQKRLKGADTGNSNKGIYFSKKNGAASGNLDDALREGVRKSFAMLLVVGKQYLGSGWCQKELEYFYEYFGKEGFNSRLYIVAMSEEAITTAKGGLSPEWGKLAENEQVWINMYDDSDKNEPILAGANADGSFSDPFFQKVKKFTKPLINAIETDLRSDNVETTGGGGTGNAHSNPKTMPKLIDTKPKIALAPTTPELDECAKTLAETLTKAGAECFHIDKALFANYDDGSEKTGKALRDALSGADLLVVPYQEDTPLFGGLKAGGHIGILDKEWKAINKPSSIVWFRPLDLPPDVTDPDVYKKHSGVLSSLKPLYETPEDITSLIFGPQKGVPKKFIVCVQDSGNNDLYTPFVDNIAEVWARVSSKWTDKNATQPPELECKPLYLDRSFDIDAACFFLMSFYENEHPNTIQPAIKYINEALDKNDEDKEKKTGIPAKPRSKNLGRIAVVIKKEVTQVPPPSNAWPFFNCLQDNESYPPGLDLKTPIGEELPAENKLENFLASVLKYYQKPQVKQNCNQH</sequence>
<evidence type="ECO:0000313" key="3">
    <source>
        <dbReference type="EMBL" id="PZN70805.1"/>
    </source>
</evidence>
<feature type="region of interest" description="Disordered" evidence="1">
    <location>
        <begin position="197"/>
        <end position="217"/>
    </location>
</feature>
<gene>
    <name evidence="3" type="ORF">DM484_27825</name>
</gene>
<dbReference type="Gene3D" id="3.40.50.10140">
    <property type="entry name" value="Toll/interleukin-1 receptor homology (TIR) domain"/>
    <property type="match status" value="1"/>
</dbReference>
<evidence type="ECO:0000256" key="1">
    <source>
        <dbReference type="SAM" id="MobiDB-lite"/>
    </source>
</evidence>
<dbReference type="Pfam" id="PF13676">
    <property type="entry name" value="TIR_2"/>
    <property type="match status" value="1"/>
</dbReference>
<reference evidence="3 4" key="1">
    <citation type="journal article" date="2018" name="Aquat. Microb. Ecol.">
        <title>Gammaproteobacterial methanotrophs dominate.</title>
        <authorList>
            <person name="Rissanen A.J."/>
            <person name="Saarenheimo J."/>
            <person name="Tiirola M."/>
            <person name="Peura S."/>
            <person name="Aalto S.L."/>
            <person name="Karvinen A."/>
            <person name="Nykanen H."/>
        </authorList>
    </citation>
    <scope>NUCLEOTIDE SEQUENCE [LARGE SCALE GENOMIC DNA]</scope>
    <source>
        <strain evidence="3">AMbin10</strain>
    </source>
</reference>
<dbReference type="AlphaFoldDB" id="A0A2W4QET6"/>
<dbReference type="InterPro" id="IPR000157">
    <property type="entry name" value="TIR_dom"/>
</dbReference>
<accession>A0A2W4QET6</accession>
<comment type="caution">
    <text evidence="3">The sequence shown here is derived from an EMBL/GenBank/DDBJ whole genome shotgun (WGS) entry which is preliminary data.</text>
</comment>
<dbReference type="GO" id="GO:0007165">
    <property type="term" value="P:signal transduction"/>
    <property type="evidence" value="ECO:0007669"/>
    <property type="project" value="InterPro"/>
</dbReference>
<name>A0A2W4QET6_9GAMM</name>
<dbReference type="Proteomes" id="UP000249396">
    <property type="component" value="Unassembled WGS sequence"/>
</dbReference>
<evidence type="ECO:0000259" key="2">
    <source>
        <dbReference type="Pfam" id="PF13676"/>
    </source>
</evidence>
<evidence type="ECO:0000313" key="4">
    <source>
        <dbReference type="Proteomes" id="UP000249396"/>
    </source>
</evidence>